<feature type="transmembrane region" description="Helical" evidence="1">
    <location>
        <begin position="111"/>
        <end position="130"/>
    </location>
</feature>
<name>X1TZF1_9ZZZZ</name>
<evidence type="ECO:0000256" key="1">
    <source>
        <dbReference type="SAM" id="Phobius"/>
    </source>
</evidence>
<reference evidence="2" key="1">
    <citation type="journal article" date="2014" name="Front. Microbiol.">
        <title>High frequency of phylogenetically diverse reductive dehalogenase-homologous genes in deep subseafloor sedimentary metagenomes.</title>
        <authorList>
            <person name="Kawai M."/>
            <person name="Futagami T."/>
            <person name="Toyoda A."/>
            <person name="Takaki Y."/>
            <person name="Nishi S."/>
            <person name="Hori S."/>
            <person name="Arai W."/>
            <person name="Tsubouchi T."/>
            <person name="Morono Y."/>
            <person name="Uchiyama I."/>
            <person name="Ito T."/>
            <person name="Fujiyama A."/>
            <person name="Inagaki F."/>
            <person name="Takami H."/>
        </authorList>
    </citation>
    <scope>NUCLEOTIDE SEQUENCE</scope>
    <source>
        <strain evidence="2">Expedition CK06-06</strain>
    </source>
</reference>
<keyword evidence="1" id="KW-1133">Transmembrane helix</keyword>
<dbReference type="EMBL" id="BARW01034835">
    <property type="protein sequence ID" value="GAJ10634.1"/>
    <property type="molecule type" value="Genomic_DNA"/>
</dbReference>
<dbReference type="AlphaFoldDB" id="X1TZF1"/>
<keyword evidence="1" id="KW-0812">Transmembrane</keyword>
<organism evidence="2">
    <name type="scientific">marine sediment metagenome</name>
    <dbReference type="NCBI Taxonomy" id="412755"/>
    <lineage>
        <taxon>unclassified sequences</taxon>
        <taxon>metagenomes</taxon>
        <taxon>ecological metagenomes</taxon>
    </lineage>
</organism>
<evidence type="ECO:0000313" key="2">
    <source>
        <dbReference type="EMBL" id="GAJ10634.1"/>
    </source>
</evidence>
<feature type="non-terminal residue" evidence="2">
    <location>
        <position position="1"/>
    </location>
</feature>
<proteinExistence type="predicted"/>
<protein>
    <submittedName>
        <fullName evidence="2">Uncharacterized protein</fullName>
    </submittedName>
</protein>
<accession>X1TZF1</accession>
<sequence length="133" mass="15477">TEKTKKRERKMNQRLKPLTHMVDAALAVEKLRVASEVRQSHLARQGNQDPETDELHRRLKDLEEFVDGRVADLIQTHPVYPWFSRVKGVGRENIGKVIAPIDIERAKTISALWKFAGFSLLLWLAPFFWFSRV</sequence>
<keyword evidence="1" id="KW-0472">Membrane</keyword>
<gene>
    <name evidence="2" type="ORF">S12H4_54484</name>
</gene>
<comment type="caution">
    <text evidence="2">The sequence shown here is derived from an EMBL/GenBank/DDBJ whole genome shotgun (WGS) entry which is preliminary data.</text>
</comment>